<feature type="domain" description="Signal transduction histidine kinase subgroup 3 dimerisation and phosphoacceptor" evidence="5">
    <location>
        <begin position="186"/>
        <end position="255"/>
    </location>
</feature>
<evidence type="ECO:0000256" key="4">
    <source>
        <dbReference type="SAM" id="Phobius"/>
    </source>
</evidence>
<evidence type="ECO:0000256" key="2">
    <source>
        <dbReference type="ARBA" id="ARBA00022777"/>
    </source>
</evidence>
<dbReference type="InterPro" id="IPR050482">
    <property type="entry name" value="Sensor_HK_TwoCompSys"/>
</dbReference>
<gene>
    <name evidence="6" type="ORF">AERYTH_00100</name>
</gene>
<feature type="transmembrane region" description="Helical" evidence="4">
    <location>
        <begin position="105"/>
        <end position="133"/>
    </location>
</feature>
<dbReference type="Gene3D" id="3.30.565.10">
    <property type="entry name" value="Histidine kinase-like ATPase, C-terminal domain"/>
    <property type="match status" value="1"/>
</dbReference>
<name>A0A0U3SXE7_9ACTN</name>
<dbReference type="PANTHER" id="PTHR24421:SF63">
    <property type="entry name" value="SENSOR HISTIDINE KINASE DESK"/>
    <property type="match status" value="1"/>
</dbReference>
<keyword evidence="3" id="KW-0902">Two-component regulatory system</keyword>
<dbReference type="AlphaFoldDB" id="A0A0U3SXE7"/>
<organism evidence="6 7">
    <name type="scientific">Aeromicrobium erythreum</name>
    <dbReference type="NCBI Taxonomy" id="2041"/>
    <lineage>
        <taxon>Bacteria</taxon>
        <taxon>Bacillati</taxon>
        <taxon>Actinomycetota</taxon>
        <taxon>Actinomycetes</taxon>
        <taxon>Propionibacteriales</taxon>
        <taxon>Nocardioidaceae</taxon>
        <taxon>Aeromicrobium</taxon>
    </lineage>
</organism>
<dbReference type="Gene3D" id="1.20.5.1930">
    <property type="match status" value="1"/>
</dbReference>
<evidence type="ECO:0000256" key="1">
    <source>
        <dbReference type="ARBA" id="ARBA00022679"/>
    </source>
</evidence>
<dbReference type="GO" id="GO:0046983">
    <property type="term" value="F:protein dimerization activity"/>
    <property type="evidence" value="ECO:0007669"/>
    <property type="project" value="InterPro"/>
</dbReference>
<accession>A0A0U3SXE7</accession>
<dbReference type="KEGG" id="aer:AERYTH_00100"/>
<dbReference type="GO" id="GO:0016020">
    <property type="term" value="C:membrane"/>
    <property type="evidence" value="ECO:0007669"/>
    <property type="project" value="InterPro"/>
</dbReference>
<evidence type="ECO:0000259" key="5">
    <source>
        <dbReference type="Pfam" id="PF07730"/>
    </source>
</evidence>
<dbReference type="CDD" id="cd16917">
    <property type="entry name" value="HATPase_UhpB-NarQ-NarX-like"/>
    <property type="match status" value="1"/>
</dbReference>
<dbReference type="RefSeq" id="WP_067853007.1">
    <property type="nucleotide sequence ID" value="NZ_CP011502.1"/>
</dbReference>
<dbReference type="InterPro" id="IPR011712">
    <property type="entry name" value="Sig_transdc_His_kin_sub3_dim/P"/>
</dbReference>
<feature type="transmembrane region" description="Helical" evidence="4">
    <location>
        <begin position="145"/>
        <end position="165"/>
    </location>
</feature>
<protein>
    <submittedName>
        <fullName evidence="6">Histidine kinase</fullName>
    </submittedName>
</protein>
<dbReference type="Proteomes" id="UP000067689">
    <property type="component" value="Chromosome"/>
</dbReference>
<dbReference type="PATRIC" id="fig|2041.4.peg.19"/>
<dbReference type="PANTHER" id="PTHR24421">
    <property type="entry name" value="NITRATE/NITRITE SENSOR PROTEIN NARX-RELATED"/>
    <property type="match status" value="1"/>
</dbReference>
<sequence length="373" mass="39546">MSAPRTVAVPAGRYGPWFALIWLFFLGDPLLAAWARRDEAAGIGGLVVTVLFAALYMLIWWQARRERWMADRTPPPARALGLFVGLVVLCAADVALLGEVGTACVVYVAISAVLLFRLVVAAALVVLAVVGSLGLGALEDWGSQAGLAFAVLAGSVAIFGVRALISRNAQLLLAQAENAELAVENERTRFARDLHDILGHSLTVITVKAELARRLLESGDDADRARALAEVGDLERLGRDALADVRRAVEGYREITLPGEIARARTALAAADVEASLPGTVDDVPTDLRDLFAWTVREGVTNVVRHAAARRCTVTVDARAVEVRDDGRGWDEGGSDGGHGLAGLRERAAAVGATVVVRSLDPGLSLRVGREAS</sequence>
<reference evidence="6 7" key="1">
    <citation type="journal article" date="1991" name="Int. J. Syst. Bacteriol.">
        <title>Description of the erythromycin-producing bacterium Arthrobacter sp. strain NRRL B-3381 as Aeromicrobium erythreum gen. nov., sp. nov.</title>
        <authorList>
            <person name="Miller E.S."/>
            <person name="Woese C.R."/>
            <person name="Brenner S."/>
        </authorList>
    </citation>
    <scope>NUCLEOTIDE SEQUENCE [LARGE SCALE GENOMIC DNA]</scope>
    <source>
        <strain evidence="6 7">AR18</strain>
    </source>
</reference>
<dbReference type="Pfam" id="PF07730">
    <property type="entry name" value="HisKA_3"/>
    <property type="match status" value="1"/>
</dbReference>
<feature type="transmembrane region" description="Helical" evidence="4">
    <location>
        <begin position="14"/>
        <end position="34"/>
    </location>
</feature>
<evidence type="ECO:0000313" key="6">
    <source>
        <dbReference type="EMBL" id="ALX03210.1"/>
    </source>
</evidence>
<keyword evidence="4" id="KW-0812">Transmembrane</keyword>
<keyword evidence="4" id="KW-1133">Transmembrane helix</keyword>
<evidence type="ECO:0000313" key="7">
    <source>
        <dbReference type="Proteomes" id="UP000067689"/>
    </source>
</evidence>
<keyword evidence="1" id="KW-0808">Transferase</keyword>
<dbReference type="EMBL" id="CP011502">
    <property type="protein sequence ID" value="ALX03210.1"/>
    <property type="molecule type" value="Genomic_DNA"/>
</dbReference>
<dbReference type="SUPFAM" id="SSF55874">
    <property type="entry name" value="ATPase domain of HSP90 chaperone/DNA topoisomerase II/histidine kinase"/>
    <property type="match status" value="1"/>
</dbReference>
<keyword evidence="4" id="KW-0472">Membrane</keyword>
<feature type="transmembrane region" description="Helical" evidence="4">
    <location>
        <begin position="79"/>
        <end position="98"/>
    </location>
</feature>
<dbReference type="InterPro" id="IPR036890">
    <property type="entry name" value="HATPase_C_sf"/>
</dbReference>
<keyword evidence="2 6" id="KW-0418">Kinase</keyword>
<dbReference type="GO" id="GO:0000155">
    <property type="term" value="F:phosphorelay sensor kinase activity"/>
    <property type="evidence" value="ECO:0007669"/>
    <property type="project" value="InterPro"/>
</dbReference>
<dbReference type="STRING" id="2041.AERYTH_00100"/>
<feature type="transmembrane region" description="Helical" evidence="4">
    <location>
        <begin position="41"/>
        <end position="59"/>
    </location>
</feature>
<evidence type="ECO:0000256" key="3">
    <source>
        <dbReference type="ARBA" id="ARBA00023012"/>
    </source>
</evidence>
<dbReference type="OrthoDB" id="5241784at2"/>
<proteinExistence type="predicted"/>
<keyword evidence="7" id="KW-1185">Reference proteome</keyword>